<keyword evidence="1" id="KW-0472">Membrane</keyword>
<dbReference type="Proteomes" id="UP001518976">
    <property type="component" value="Unassembled WGS sequence"/>
</dbReference>
<feature type="transmembrane region" description="Helical" evidence="1">
    <location>
        <begin position="78"/>
        <end position="96"/>
    </location>
</feature>
<dbReference type="Pfam" id="PF11139">
    <property type="entry name" value="SfLAP"/>
    <property type="match status" value="1"/>
</dbReference>
<comment type="caution">
    <text evidence="2">The sequence shown here is derived from an EMBL/GenBank/DDBJ whole genome shotgun (WGS) entry which is preliminary data.</text>
</comment>
<dbReference type="EMBL" id="JAFFZN010000028">
    <property type="protein sequence ID" value="MBO8188897.1"/>
    <property type="molecule type" value="Genomic_DNA"/>
</dbReference>
<organism evidence="2 3">
    <name type="scientific">Streptomyces spirodelae</name>
    <dbReference type="NCBI Taxonomy" id="2812904"/>
    <lineage>
        <taxon>Bacteria</taxon>
        <taxon>Bacillati</taxon>
        <taxon>Actinomycetota</taxon>
        <taxon>Actinomycetes</taxon>
        <taxon>Kitasatosporales</taxon>
        <taxon>Streptomycetaceae</taxon>
        <taxon>Streptomyces</taxon>
    </lineage>
</organism>
<protein>
    <submittedName>
        <fullName evidence="2">GAP family protein</fullName>
    </submittedName>
</protein>
<proteinExistence type="predicted"/>
<feature type="transmembrane region" description="Helical" evidence="1">
    <location>
        <begin position="117"/>
        <end position="141"/>
    </location>
</feature>
<keyword evidence="1" id="KW-1133">Transmembrane helix</keyword>
<feature type="transmembrane region" description="Helical" evidence="1">
    <location>
        <begin position="6"/>
        <end position="29"/>
    </location>
</feature>
<gene>
    <name evidence="2" type="ORF">JW592_26025</name>
</gene>
<accession>A0ABS3X0J7</accession>
<feature type="transmembrane region" description="Helical" evidence="1">
    <location>
        <begin position="36"/>
        <end position="58"/>
    </location>
</feature>
<reference evidence="2 3" key="1">
    <citation type="submission" date="2021-02" db="EMBL/GenBank/DDBJ databases">
        <title>Streptomyces spirodelae sp. nov., isolated from duckweed.</title>
        <authorList>
            <person name="Saimee Y."/>
            <person name="Duangmal K."/>
        </authorList>
    </citation>
    <scope>NUCLEOTIDE SEQUENCE [LARGE SCALE GENOMIC DNA]</scope>
    <source>
        <strain evidence="2 3">DW4-2</strain>
    </source>
</reference>
<keyword evidence="1" id="KW-0812">Transmembrane</keyword>
<name>A0ABS3X0J7_9ACTN</name>
<evidence type="ECO:0000256" key="1">
    <source>
        <dbReference type="SAM" id="Phobius"/>
    </source>
</evidence>
<dbReference type="RefSeq" id="WP_209267670.1">
    <property type="nucleotide sequence ID" value="NZ_JAFFZN010000028.1"/>
</dbReference>
<dbReference type="InterPro" id="IPR021315">
    <property type="entry name" value="Gap/Sap"/>
</dbReference>
<sequence>MDGLKILPLAITMMAGPQIMSAIIFATAARAVRVSLGFLIGVAVATLAGVAAMLGITSLFGEAVDLGSSHDKGSVGRAIEYTLVALLALAALRNWRNRETVQPPKWLRTLLEADPRQAFRTGLLVILLMPSDLMVMLTVGVHLGQAGGSFTEALPFVAATVLVAALPLLIRLAAGHRAVDVMPEVRDWANTHSWLVNILVCALFIVLILA</sequence>
<evidence type="ECO:0000313" key="3">
    <source>
        <dbReference type="Proteomes" id="UP001518976"/>
    </source>
</evidence>
<feature type="transmembrane region" description="Helical" evidence="1">
    <location>
        <begin position="153"/>
        <end position="170"/>
    </location>
</feature>
<evidence type="ECO:0000313" key="2">
    <source>
        <dbReference type="EMBL" id="MBO8188897.1"/>
    </source>
</evidence>
<feature type="transmembrane region" description="Helical" evidence="1">
    <location>
        <begin position="191"/>
        <end position="209"/>
    </location>
</feature>
<keyword evidence="3" id="KW-1185">Reference proteome</keyword>